<evidence type="ECO:0000256" key="2">
    <source>
        <dbReference type="ARBA" id="ARBA00022603"/>
    </source>
</evidence>
<dbReference type="Gene3D" id="3.30.2110.10">
    <property type="entry name" value="CbiD-like"/>
    <property type="match status" value="1"/>
</dbReference>
<comment type="caution">
    <text evidence="6">The sequence shown here is derived from an EMBL/GenBank/DDBJ whole genome shotgun (WGS) entry which is preliminary data.</text>
</comment>
<dbReference type="PANTHER" id="PTHR35863:SF1">
    <property type="entry name" value="COBALT-PRECORRIN-5B C(1)-METHYLTRANSFERASE"/>
    <property type="match status" value="1"/>
</dbReference>
<keyword evidence="2 5" id="KW-0489">Methyltransferase</keyword>
<dbReference type="Pfam" id="PF01888">
    <property type="entry name" value="CbiD"/>
    <property type="match status" value="1"/>
</dbReference>
<proteinExistence type="inferred from homology"/>
<accession>A0A926EBP7</accession>
<evidence type="ECO:0000313" key="6">
    <source>
        <dbReference type="EMBL" id="MBC8569289.1"/>
    </source>
</evidence>
<keyword evidence="7" id="KW-1185">Reference proteome</keyword>
<dbReference type="HAMAP" id="MF_00787">
    <property type="entry name" value="CbiD"/>
    <property type="match status" value="1"/>
</dbReference>
<dbReference type="NCBIfam" id="TIGR00312">
    <property type="entry name" value="cbiD"/>
    <property type="match status" value="1"/>
</dbReference>
<name>A0A926EBP7_9FIRM</name>
<comment type="catalytic activity">
    <reaction evidence="5">
        <text>Co-precorrin-5B + S-adenosyl-L-methionine = Co-precorrin-6A + S-adenosyl-L-homocysteine</text>
        <dbReference type="Rhea" id="RHEA:26285"/>
        <dbReference type="ChEBI" id="CHEBI:57856"/>
        <dbReference type="ChEBI" id="CHEBI:59789"/>
        <dbReference type="ChEBI" id="CHEBI:60063"/>
        <dbReference type="ChEBI" id="CHEBI:60064"/>
        <dbReference type="EC" id="2.1.1.195"/>
    </reaction>
</comment>
<dbReference type="PANTHER" id="PTHR35863">
    <property type="entry name" value="COBALT-PRECORRIN-5B C(1)-METHYLTRANSFERASE"/>
    <property type="match status" value="1"/>
</dbReference>
<dbReference type="GO" id="GO:0008168">
    <property type="term" value="F:methyltransferase activity"/>
    <property type="evidence" value="ECO:0007669"/>
    <property type="project" value="UniProtKB-UniRule"/>
</dbReference>
<keyword evidence="3 5" id="KW-0808">Transferase</keyword>
<evidence type="ECO:0000256" key="5">
    <source>
        <dbReference type="HAMAP-Rule" id="MF_00787"/>
    </source>
</evidence>
<dbReference type="GO" id="GO:0032259">
    <property type="term" value="P:methylation"/>
    <property type="evidence" value="ECO:0007669"/>
    <property type="project" value="UniProtKB-KW"/>
</dbReference>
<dbReference type="EC" id="2.1.1.195" evidence="5"/>
<comment type="function">
    <text evidence="5">Catalyzes the methylation of C-1 in cobalt-precorrin-5B to form cobalt-precorrin-6A.</text>
</comment>
<gene>
    <name evidence="5 6" type="primary">cbiD</name>
    <name evidence="6" type="ORF">H8709_00400</name>
</gene>
<sequence length="380" mass="40161">MGKLDYYIYQNGERLRCGYTTGSCAAGAAAAAVQMLLGLGRPAQVGIKTPKGIPLTLDIEDIHLAEGAASCAVRKDGGDDIDATDGLCIYATARKRETGFLLTGGAGIGTVTRPGLECAVGEAAINRVPRRMIREAVERVCVEAGYEGGIWVEISVPGGEEIARRTFNPRLGIEGGISILGTSGIVEPMSEKALIATIEAEMDVIRAAGRREIVLTPGNYGADFIAGHTRIDPGRTVKCSNFLGEALDYAARCGFRQVLLIGHAGKLIKVAAGVMNTHSRTADCRMEVLTAHAALCGAGKETAARLMGCVTVDDAVSVLREEGLLAHVMASVMERVAFYLEARAKGAFETGAILFSNRFGVLGQTENAEKLRKEMEGKAK</sequence>
<dbReference type="Proteomes" id="UP000660861">
    <property type="component" value="Unassembled WGS sequence"/>
</dbReference>
<dbReference type="GO" id="GO:0019251">
    <property type="term" value="P:anaerobic cobalamin biosynthetic process"/>
    <property type="evidence" value="ECO:0007669"/>
    <property type="project" value="UniProtKB-UniRule"/>
</dbReference>
<evidence type="ECO:0000256" key="4">
    <source>
        <dbReference type="ARBA" id="ARBA00022691"/>
    </source>
</evidence>
<protein>
    <recommendedName>
        <fullName evidence="5">Cobalt-precorrin-5B C(1)-methyltransferase</fullName>
        <ecNumber evidence="5">2.1.1.195</ecNumber>
    </recommendedName>
    <alternativeName>
        <fullName evidence="5">Cobalt-precorrin-6A synthase</fullName>
    </alternativeName>
</protein>
<dbReference type="EMBL" id="JACRTC010000001">
    <property type="protein sequence ID" value="MBC8569289.1"/>
    <property type="molecule type" value="Genomic_DNA"/>
</dbReference>
<organism evidence="6 7">
    <name type="scientific">Zongyangia hominis</name>
    <dbReference type="NCBI Taxonomy" id="2763677"/>
    <lineage>
        <taxon>Bacteria</taxon>
        <taxon>Bacillati</taxon>
        <taxon>Bacillota</taxon>
        <taxon>Clostridia</taxon>
        <taxon>Eubacteriales</taxon>
        <taxon>Oscillospiraceae</taxon>
        <taxon>Zongyangia</taxon>
    </lineage>
</organism>
<keyword evidence="1 5" id="KW-0169">Cobalamin biosynthesis</keyword>
<dbReference type="SUPFAM" id="SSF111342">
    <property type="entry name" value="CbiD-like"/>
    <property type="match status" value="1"/>
</dbReference>
<dbReference type="AlphaFoldDB" id="A0A926EBP7"/>
<dbReference type="PIRSF" id="PIRSF026782">
    <property type="entry name" value="CbiD"/>
    <property type="match status" value="1"/>
</dbReference>
<reference evidence="6" key="1">
    <citation type="submission" date="2020-08" db="EMBL/GenBank/DDBJ databases">
        <title>Genome public.</title>
        <authorList>
            <person name="Liu C."/>
            <person name="Sun Q."/>
        </authorList>
    </citation>
    <scope>NUCLEOTIDE SEQUENCE</scope>
    <source>
        <strain evidence="6">NSJ-54</strain>
    </source>
</reference>
<dbReference type="InterPro" id="IPR036074">
    <property type="entry name" value="CbiD_sf"/>
</dbReference>
<comment type="similarity">
    <text evidence="5">Belongs to the CbiD family.</text>
</comment>
<dbReference type="RefSeq" id="WP_262396396.1">
    <property type="nucleotide sequence ID" value="NZ_JACRTC010000001.1"/>
</dbReference>
<comment type="pathway">
    <text evidence="5">Cofactor biosynthesis; adenosylcobalamin biosynthesis; cob(II)yrinate a,c-diamide from sirohydrochlorin (anaerobic route): step 6/10.</text>
</comment>
<evidence type="ECO:0000313" key="7">
    <source>
        <dbReference type="Proteomes" id="UP000660861"/>
    </source>
</evidence>
<dbReference type="InterPro" id="IPR002748">
    <property type="entry name" value="CbiD"/>
</dbReference>
<evidence type="ECO:0000256" key="1">
    <source>
        <dbReference type="ARBA" id="ARBA00022573"/>
    </source>
</evidence>
<keyword evidence="4 5" id="KW-0949">S-adenosyl-L-methionine</keyword>
<evidence type="ECO:0000256" key="3">
    <source>
        <dbReference type="ARBA" id="ARBA00022679"/>
    </source>
</evidence>